<evidence type="ECO:0000313" key="2">
    <source>
        <dbReference type="EMBL" id="TPW36011.1"/>
    </source>
</evidence>
<keyword evidence="1" id="KW-0812">Transmembrane</keyword>
<comment type="caution">
    <text evidence="2">The sequence shown here is derived from an EMBL/GenBank/DDBJ whole genome shotgun (WGS) entry which is preliminary data.</text>
</comment>
<sequence length="135" mass="14512">MTHPTEPAKKPSEPGPKTDPAAAALVQQLRRKQWITNSLLIWAGFATVLSVIACALNSGAGRLAPLITGIGFGMTVYYCVAALTILKNAPVTDLPREFAKAAVQLRYAWWSVGLTFCLGIGCSIVVKVILPHWHS</sequence>
<accession>A0A506URN4</accession>
<keyword evidence="1" id="KW-0472">Membrane</keyword>
<dbReference type="Proteomes" id="UP000315037">
    <property type="component" value="Unassembled WGS sequence"/>
</dbReference>
<dbReference type="AlphaFoldDB" id="A0A506URN4"/>
<dbReference type="EMBL" id="SORZ01000001">
    <property type="protein sequence ID" value="TPW36011.1"/>
    <property type="molecule type" value="Genomic_DNA"/>
</dbReference>
<feature type="transmembrane region" description="Helical" evidence="1">
    <location>
        <begin position="66"/>
        <end position="86"/>
    </location>
</feature>
<gene>
    <name evidence="2" type="ORF">E3202_03645</name>
</gene>
<name>A0A506URN4_9PROT</name>
<proteinExistence type="predicted"/>
<feature type="transmembrane region" description="Helical" evidence="1">
    <location>
        <begin position="107"/>
        <end position="130"/>
    </location>
</feature>
<keyword evidence="3" id="KW-1185">Reference proteome</keyword>
<evidence type="ECO:0000256" key="1">
    <source>
        <dbReference type="SAM" id="Phobius"/>
    </source>
</evidence>
<dbReference type="RefSeq" id="WP_165600371.1">
    <property type="nucleotide sequence ID" value="NZ_SORZ01000001.1"/>
</dbReference>
<reference evidence="2 3" key="1">
    <citation type="submission" date="2019-03" db="EMBL/GenBank/DDBJ databases">
        <title>The complete genome sequence of Neokomagataea sp. Jb2 NBRC113641.</title>
        <authorList>
            <person name="Chua K.-O."/>
            <person name="Chan K.-G."/>
            <person name="See-Too W.-S."/>
        </authorList>
    </citation>
    <scope>NUCLEOTIDE SEQUENCE [LARGE SCALE GENOMIC DNA]</scope>
    <source>
        <strain evidence="2 3">Jb2</strain>
    </source>
</reference>
<keyword evidence="1" id="KW-1133">Transmembrane helix</keyword>
<organism evidence="2 3">
    <name type="scientific">Oecophyllibacter saccharovorans</name>
    <dbReference type="NCBI Taxonomy" id="2558360"/>
    <lineage>
        <taxon>Bacteria</taxon>
        <taxon>Pseudomonadati</taxon>
        <taxon>Pseudomonadota</taxon>
        <taxon>Alphaproteobacteria</taxon>
        <taxon>Acetobacterales</taxon>
        <taxon>Acetobacteraceae</taxon>
        <taxon>Oecophyllibacter</taxon>
    </lineage>
</organism>
<feature type="transmembrane region" description="Helical" evidence="1">
    <location>
        <begin position="39"/>
        <end position="60"/>
    </location>
</feature>
<evidence type="ECO:0000313" key="3">
    <source>
        <dbReference type="Proteomes" id="UP000315037"/>
    </source>
</evidence>
<protein>
    <submittedName>
        <fullName evidence="2">Uncharacterized protein</fullName>
    </submittedName>
</protein>